<proteinExistence type="predicted"/>
<feature type="transmembrane region" description="Helical" evidence="7">
    <location>
        <begin position="284"/>
        <end position="301"/>
    </location>
</feature>
<evidence type="ECO:0000256" key="3">
    <source>
        <dbReference type="ARBA" id="ARBA00022692"/>
    </source>
</evidence>
<keyword evidence="11" id="KW-1185">Reference proteome</keyword>
<dbReference type="AlphaFoldDB" id="A0A1S8DB07"/>
<dbReference type="PANTHER" id="PTHR43124:SF3">
    <property type="entry name" value="CHLORAMPHENICOL EFFLUX PUMP RV0191"/>
    <property type="match status" value="1"/>
</dbReference>
<dbReference type="InterPro" id="IPR050189">
    <property type="entry name" value="MFS_Efflux_Transporters"/>
</dbReference>
<feature type="transmembrane region" description="Helical" evidence="7">
    <location>
        <begin position="343"/>
        <end position="365"/>
    </location>
</feature>
<feature type="region of interest" description="Disordered" evidence="6">
    <location>
        <begin position="1"/>
        <end position="27"/>
    </location>
</feature>
<name>A0A1S8DB07_9PROT</name>
<dbReference type="InterPro" id="IPR036259">
    <property type="entry name" value="MFS_trans_sf"/>
</dbReference>
<gene>
    <name evidence="10" type="primary">naiP_2</name>
    <name evidence="9" type="ORF">APZ41_002160</name>
    <name evidence="10" type="ORF">NCTC13291_03661</name>
</gene>
<feature type="transmembrane region" description="Helical" evidence="7">
    <location>
        <begin position="407"/>
        <end position="426"/>
    </location>
</feature>
<feature type="transmembrane region" description="Helical" evidence="7">
    <location>
        <begin position="246"/>
        <end position="264"/>
    </location>
</feature>
<reference evidence="9 11" key="1">
    <citation type="submission" date="2016-12" db="EMBL/GenBank/DDBJ databases">
        <title>Draft genome sequence of Roseomonas mucosa strain AU37, isolated from a peripheral intravenous catheter.</title>
        <authorList>
            <person name="Choudhury M.A."/>
            <person name="Sidjabat H.E."/>
            <person name="Wailan A.M."/>
            <person name="Zhang L."/>
            <person name="Marsh N.M."/>
            <person name="Rickard C.M."/>
            <person name="Davies M."/>
            <person name="Mcmillan D.J."/>
        </authorList>
    </citation>
    <scope>NUCLEOTIDE SEQUENCE [LARGE SCALE GENOMIC DNA]</scope>
    <source>
        <strain evidence="9 11">SAVE376</strain>
    </source>
</reference>
<feature type="transmembrane region" description="Helical" evidence="7">
    <location>
        <begin position="105"/>
        <end position="124"/>
    </location>
</feature>
<feature type="domain" description="Major facilitator superfamily (MFS) profile" evidence="8">
    <location>
        <begin position="39"/>
        <end position="431"/>
    </location>
</feature>
<dbReference type="EMBL" id="UGVN01000001">
    <property type="protein sequence ID" value="SUE42044.1"/>
    <property type="molecule type" value="Genomic_DNA"/>
</dbReference>
<dbReference type="PANTHER" id="PTHR43124">
    <property type="entry name" value="PURINE EFFLUX PUMP PBUE"/>
    <property type="match status" value="1"/>
</dbReference>
<evidence type="ECO:0000256" key="4">
    <source>
        <dbReference type="ARBA" id="ARBA00022989"/>
    </source>
</evidence>
<feature type="transmembrane region" description="Helical" evidence="7">
    <location>
        <begin position="195"/>
        <end position="213"/>
    </location>
</feature>
<evidence type="ECO:0000256" key="2">
    <source>
        <dbReference type="ARBA" id="ARBA00022475"/>
    </source>
</evidence>
<dbReference type="CDD" id="cd06174">
    <property type="entry name" value="MFS"/>
    <property type="match status" value="1"/>
</dbReference>
<protein>
    <submittedName>
        <fullName evidence="9">MFS transporter</fullName>
    </submittedName>
    <submittedName>
        <fullName evidence="10">Niacin/nicotinamide transporter NaiP</fullName>
    </submittedName>
</protein>
<evidence type="ECO:0000313" key="11">
    <source>
        <dbReference type="Proteomes" id="UP000054844"/>
    </source>
</evidence>
<dbReference type="Proteomes" id="UP000054844">
    <property type="component" value="Unassembled WGS sequence"/>
</dbReference>
<dbReference type="STRING" id="207340.APZ41_002160"/>
<feature type="transmembrane region" description="Helical" evidence="7">
    <location>
        <begin position="130"/>
        <end position="150"/>
    </location>
</feature>
<dbReference type="Proteomes" id="UP000254919">
    <property type="component" value="Unassembled WGS sequence"/>
</dbReference>
<keyword evidence="3 7" id="KW-0812">Transmembrane</keyword>
<evidence type="ECO:0000256" key="7">
    <source>
        <dbReference type="SAM" id="Phobius"/>
    </source>
</evidence>
<feature type="transmembrane region" description="Helical" evidence="7">
    <location>
        <begin position="377"/>
        <end position="395"/>
    </location>
</feature>
<comment type="subcellular location">
    <subcellularLocation>
        <location evidence="1">Cell membrane</location>
        <topology evidence="1">Multi-pass membrane protein</topology>
    </subcellularLocation>
</comment>
<evidence type="ECO:0000259" key="8">
    <source>
        <dbReference type="PROSITE" id="PS50850"/>
    </source>
</evidence>
<dbReference type="GO" id="GO:0022857">
    <property type="term" value="F:transmembrane transporter activity"/>
    <property type="evidence" value="ECO:0007669"/>
    <property type="project" value="InterPro"/>
</dbReference>
<keyword evidence="4 7" id="KW-1133">Transmembrane helix</keyword>
<dbReference type="OrthoDB" id="272777at2"/>
<evidence type="ECO:0000313" key="9">
    <source>
        <dbReference type="EMBL" id="ONH84780.1"/>
    </source>
</evidence>
<accession>A0A1S8DB07</accession>
<keyword evidence="2" id="KW-1003">Cell membrane</keyword>
<evidence type="ECO:0000256" key="6">
    <source>
        <dbReference type="SAM" id="MobiDB-lite"/>
    </source>
</evidence>
<dbReference type="EMBL" id="LLWF02000003">
    <property type="protein sequence ID" value="ONH84780.1"/>
    <property type="molecule type" value="Genomic_DNA"/>
</dbReference>
<reference evidence="10 12" key="2">
    <citation type="submission" date="2018-06" db="EMBL/GenBank/DDBJ databases">
        <authorList>
            <consortium name="Pathogen Informatics"/>
            <person name="Doyle S."/>
        </authorList>
    </citation>
    <scope>NUCLEOTIDE SEQUENCE [LARGE SCALE GENOMIC DNA]</scope>
    <source>
        <strain evidence="10 12">NCTC13291</strain>
    </source>
</reference>
<evidence type="ECO:0000256" key="5">
    <source>
        <dbReference type="ARBA" id="ARBA00023136"/>
    </source>
</evidence>
<dbReference type="GeneID" id="99634805"/>
<dbReference type="InterPro" id="IPR011701">
    <property type="entry name" value="MFS"/>
</dbReference>
<dbReference type="Gene3D" id="1.20.1250.20">
    <property type="entry name" value="MFS general substrate transporter like domains"/>
    <property type="match status" value="1"/>
</dbReference>
<dbReference type="RefSeq" id="WP_019461552.1">
    <property type="nucleotide sequence ID" value="NZ_AP031462.1"/>
</dbReference>
<keyword evidence="5 7" id="KW-0472">Membrane</keyword>
<feature type="transmembrane region" description="Helical" evidence="7">
    <location>
        <begin position="162"/>
        <end position="183"/>
    </location>
</feature>
<evidence type="ECO:0000256" key="1">
    <source>
        <dbReference type="ARBA" id="ARBA00004651"/>
    </source>
</evidence>
<evidence type="ECO:0000313" key="12">
    <source>
        <dbReference type="Proteomes" id="UP000254919"/>
    </source>
</evidence>
<organism evidence="9 11">
    <name type="scientific">Roseomonas mucosa</name>
    <dbReference type="NCBI Taxonomy" id="207340"/>
    <lineage>
        <taxon>Bacteria</taxon>
        <taxon>Pseudomonadati</taxon>
        <taxon>Pseudomonadota</taxon>
        <taxon>Alphaproteobacteria</taxon>
        <taxon>Acetobacterales</taxon>
        <taxon>Roseomonadaceae</taxon>
        <taxon>Roseomonas</taxon>
    </lineage>
</organism>
<evidence type="ECO:0000313" key="10">
    <source>
        <dbReference type="EMBL" id="SUE42044.1"/>
    </source>
</evidence>
<feature type="transmembrane region" description="Helical" evidence="7">
    <location>
        <begin position="313"/>
        <end position="331"/>
    </location>
</feature>
<dbReference type="Pfam" id="PF07690">
    <property type="entry name" value="MFS_1"/>
    <property type="match status" value="1"/>
</dbReference>
<dbReference type="SUPFAM" id="SSF103473">
    <property type="entry name" value="MFS general substrate transporter"/>
    <property type="match status" value="1"/>
</dbReference>
<dbReference type="PROSITE" id="PS50850">
    <property type="entry name" value="MFS"/>
    <property type="match status" value="1"/>
</dbReference>
<dbReference type="InterPro" id="IPR020846">
    <property type="entry name" value="MFS_dom"/>
</dbReference>
<dbReference type="GO" id="GO:0005886">
    <property type="term" value="C:plasma membrane"/>
    <property type="evidence" value="ECO:0007669"/>
    <property type="project" value="UniProtKB-SubCell"/>
</dbReference>
<sequence length="443" mass="45559">MSRLQPQPRGISQAAPQTGGDHTARPAAPAEASAGFVLPVLALALGHMLSNGLRTLPAIAADRIQLDLGLTAEGLSSLTGSYHIAFALGQIPVGVALDRFGVRPVSLALLTIVCIGTLLAALAGGPAGFLVAQLVLGLGCAGALIAPMTLAAKRMSPARFGLWSGLIQAIGNTGMLLSASPLAWLVEREGWRAGFWAALGFGVFALACTALLVRDRPVPGSESRRSLLGDAAEVLRLVVSRRLRGAVVLAFCSFAIVACLRGLWGGPWLMLEKGLDRLETGHVLLLATLALILGTVGWGVVDRRHEGWRRRLLIGGHLAAAAAIGLLVAGGPDGLLGPLPVGWDLAMLTLFGLSIGVQPLIFAATRALVPPEQTGKALSAVNLSFFLGAAVLQPGSGVVASRAGTGAALLFLALVVLLCTLVFAWLGRPRAGSVGKAAAPRDR</sequence>